<feature type="region of interest" description="Disordered" evidence="12">
    <location>
        <begin position="245"/>
        <end position="296"/>
    </location>
</feature>
<dbReference type="PANTHER" id="PTHR47992">
    <property type="entry name" value="PROTEIN PHOSPHATASE"/>
    <property type="match status" value="1"/>
</dbReference>
<dbReference type="EC" id="3.1.3.16" evidence="2"/>
<dbReference type="SMART" id="SM00331">
    <property type="entry name" value="PP2C_SIG"/>
    <property type="match status" value="1"/>
</dbReference>
<dbReference type="FunFam" id="3.60.40.10:FF:000002">
    <property type="entry name" value="Serine/threonine phosphatase stp"/>
    <property type="match status" value="1"/>
</dbReference>
<sequence length="467" mass="49463">MTLAIKYAARSDRGLHRSNNEDSVYAGPHLLAIADGMGGHAAGEVASKVVIAALAPLDEEVPGDDLLGKLHEAVVTGNDTIAELVGQDPELEGMGTTLTAILFGGGRIGLVNIGDSRTYLVRDGVFNQITRDDSFVQSLLDEGRITPEEALTHPQRSLVLRALVGHEVIEPTLQVRETRVGDRYLLCSDGLSDVVVFDALAEAIKIPDREACADKMIELALQGGGPDNVTVIVADVVDEDPNLTEAFSTDNHMKPVAAPTTAVPRPPMAMGPPPQGMPMQQQPQQQQQPPQKPKKKRGRLIVISCVVAVVVLAIAAAAVRYLAYNNYYITVADNSEIAIFQGVRGTVLGFELHREVEGSCPPGRQPCVPLKLADIKDPARQEEVKQGVAVADLDSARATIDGWRHPEDPANQCPTPSSSTSSSSVAQSSIAGPPPEGQQSTSQSASSPVSTTSSPVVSSPPNQTCPR</sequence>
<evidence type="ECO:0000256" key="1">
    <source>
        <dbReference type="ARBA" id="ARBA00001936"/>
    </source>
</evidence>
<dbReference type="PROSITE" id="PS51746">
    <property type="entry name" value="PPM_2"/>
    <property type="match status" value="1"/>
</dbReference>
<keyword evidence="4" id="KW-0378">Hydrolase</keyword>
<dbReference type="SMART" id="SM00332">
    <property type="entry name" value="PP2Cc"/>
    <property type="match status" value="1"/>
</dbReference>
<proteinExistence type="predicted"/>
<keyword evidence="5" id="KW-0904">Protein phosphatase</keyword>
<dbReference type="InterPro" id="IPR001932">
    <property type="entry name" value="PPM-type_phosphatase-like_dom"/>
</dbReference>
<dbReference type="Gene3D" id="3.60.40.10">
    <property type="entry name" value="PPM-type phosphatase domain"/>
    <property type="match status" value="1"/>
</dbReference>
<feature type="compositionally biased region" description="Low complexity" evidence="12">
    <location>
        <begin position="417"/>
        <end position="429"/>
    </location>
</feature>
<accession>A0A4R2K4A0</accession>
<evidence type="ECO:0000259" key="14">
    <source>
        <dbReference type="PROSITE" id="PS51746"/>
    </source>
</evidence>
<keyword evidence="6" id="KW-0464">Manganese</keyword>
<reference evidence="15 16" key="1">
    <citation type="submission" date="2019-03" db="EMBL/GenBank/DDBJ databases">
        <title>Genomic Encyclopedia of Type Strains, Phase IV (KMG-IV): sequencing the most valuable type-strain genomes for metagenomic binning, comparative biology and taxonomic classification.</title>
        <authorList>
            <person name="Goeker M."/>
        </authorList>
    </citation>
    <scope>NUCLEOTIDE SEQUENCE [LARGE SCALE GENOMIC DNA]</scope>
    <source>
        <strain evidence="15 16">DSM 45934</strain>
    </source>
</reference>
<evidence type="ECO:0000256" key="9">
    <source>
        <dbReference type="ARBA" id="ARBA00071184"/>
    </source>
</evidence>
<dbReference type="Pfam" id="PF13672">
    <property type="entry name" value="PP2C_2"/>
    <property type="match status" value="1"/>
</dbReference>
<dbReference type="EMBL" id="SLWS01000001">
    <property type="protein sequence ID" value="TCO64636.1"/>
    <property type="molecule type" value="Genomic_DNA"/>
</dbReference>
<comment type="cofactor">
    <cofactor evidence="1">
        <name>Mn(2+)</name>
        <dbReference type="ChEBI" id="CHEBI:29035"/>
    </cofactor>
</comment>
<evidence type="ECO:0000256" key="10">
    <source>
        <dbReference type="ARBA" id="ARBA00077741"/>
    </source>
</evidence>
<evidence type="ECO:0000313" key="15">
    <source>
        <dbReference type="EMBL" id="TCO64636.1"/>
    </source>
</evidence>
<comment type="caution">
    <text evidence="15">The sequence shown here is derived from an EMBL/GenBank/DDBJ whole genome shotgun (WGS) entry which is preliminary data.</text>
</comment>
<dbReference type="Proteomes" id="UP000295680">
    <property type="component" value="Unassembled WGS sequence"/>
</dbReference>
<name>A0A4R2K4A0_9PSEU</name>
<keyword evidence="3" id="KW-0479">Metal-binding</keyword>
<feature type="region of interest" description="Disordered" evidence="12">
    <location>
        <begin position="401"/>
        <end position="467"/>
    </location>
</feature>
<evidence type="ECO:0000313" key="16">
    <source>
        <dbReference type="Proteomes" id="UP000295680"/>
    </source>
</evidence>
<keyword evidence="13" id="KW-1133">Transmembrane helix</keyword>
<keyword evidence="13" id="KW-0812">Transmembrane</keyword>
<dbReference type="OrthoDB" id="9801841at2"/>
<comment type="catalytic activity">
    <reaction evidence="8">
        <text>O-phospho-L-threonyl-[protein] + H2O = L-threonyl-[protein] + phosphate</text>
        <dbReference type="Rhea" id="RHEA:47004"/>
        <dbReference type="Rhea" id="RHEA-COMP:11060"/>
        <dbReference type="Rhea" id="RHEA-COMP:11605"/>
        <dbReference type="ChEBI" id="CHEBI:15377"/>
        <dbReference type="ChEBI" id="CHEBI:30013"/>
        <dbReference type="ChEBI" id="CHEBI:43474"/>
        <dbReference type="ChEBI" id="CHEBI:61977"/>
        <dbReference type="EC" id="3.1.3.16"/>
    </reaction>
</comment>
<evidence type="ECO:0000256" key="7">
    <source>
        <dbReference type="ARBA" id="ARBA00047761"/>
    </source>
</evidence>
<dbReference type="RefSeq" id="WP_132110511.1">
    <property type="nucleotide sequence ID" value="NZ_SLWS01000001.1"/>
</dbReference>
<evidence type="ECO:0000256" key="8">
    <source>
        <dbReference type="ARBA" id="ARBA00048336"/>
    </source>
</evidence>
<organism evidence="15 16">
    <name type="scientific">Actinocrispum wychmicini</name>
    <dbReference type="NCBI Taxonomy" id="1213861"/>
    <lineage>
        <taxon>Bacteria</taxon>
        <taxon>Bacillati</taxon>
        <taxon>Actinomycetota</taxon>
        <taxon>Actinomycetes</taxon>
        <taxon>Pseudonocardiales</taxon>
        <taxon>Pseudonocardiaceae</taxon>
        <taxon>Actinocrispum</taxon>
    </lineage>
</organism>
<evidence type="ECO:0000256" key="2">
    <source>
        <dbReference type="ARBA" id="ARBA00013081"/>
    </source>
</evidence>
<evidence type="ECO:0000256" key="12">
    <source>
        <dbReference type="SAM" id="MobiDB-lite"/>
    </source>
</evidence>
<dbReference type="SUPFAM" id="SSF81606">
    <property type="entry name" value="PP2C-like"/>
    <property type="match status" value="1"/>
</dbReference>
<dbReference type="GO" id="GO:0004722">
    <property type="term" value="F:protein serine/threonine phosphatase activity"/>
    <property type="evidence" value="ECO:0007669"/>
    <property type="project" value="UniProtKB-EC"/>
</dbReference>
<feature type="domain" description="PPM-type phosphatase" evidence="14">
    <location>
        <begin position="6"/>
        <end position="236"/>
    </location>
</feature>
<evidence type="ECO:0000256" key="3">
    <source>
        <dbReference type="ARBA" id="ARBA00022723"/>
    </source>
</evidence>
<protein>
    <recommendedName>
        <fullName evidence="9">Serine/threonine protein phosphatase PstP</fullName>
        <ecNumber evidence="2">3.1.3.16</ecNumber>
    </recommendedName>
    <alternativeName>
        <fullName evidence="11">Mycobacterial Ser/Thr phosphatase</fullName>
    </alternativeName>
    <alternativeName>
        <fullName evidence="10">PP2C-family Ser/Thr phosphatase</fullName>
    </alternativeName>
</protein>
<keyword evidence="13" id="KW-0472">Membrane</keyword>
<evidence type="ECO:0000256" key="5">
    <source>
        <dbReference type="ARBA" id="ARBA00022912"/>
    </source>
</evidence>
<evidence type="ECO:0000256" key="11">
    <source>
        <dbReference type="ARBA" id="ARBA00079123"/>
    </source>
</evidence>
<dbReference type="InterPro" id="IPR036457">
    <property type="entry name" value="PPM-type-like_dom_sf"/>
</dbReference>
<feature type="compositionally biased region" description="Low complexity" evidence="12">
    <location>
        <begin position="438"/>
        <end position="460"/>
    </location>
</feature>
<dbReference type="InterPro" id="IPR015655">
    <property type="entry name" value="PP2C"/>
</dbReference>
<evidence type="ECO:0000256" key="6">
    <source>
        <dbReference type="ARBA" id="ARBA00023211"/>
    </source>
</evidence>
<dbReference type="AlphaFoldDB" id="A0A4R2K4A0"/>
<evidence type="ECO:0000256" key="13">
    <source>
        <dbReference type="SAM" id="Phobius"/>
    </source>
</evidence>
<evidence type="ECO:0000256" key="4">
    <source>
        <dbReference type="ARBA" id="ARBA00022801"/>
    </source>
</evidence>
<feature type="compositionally biased region" description="Pro residues" evidence="12">
    <location>
        <begin position="264"/>
        <end position="276"/>
    </location>
</feature>
<feature type="compositionally biased region" description="Low complexity" evidence="12">
    <location>
        <begin position="277"/>
        <end position="289"/>
    </location>
</feature>
<feature type="transmembrane region" description="Helical" evidence="13">
    <location>
        <begin position="300"/>
        <end position="323"/>
    </location>
</feature>
<gene>
    <name evidence="15" type="ORF">EV192_101416</name>
</gene>
<keyword evidence="16" id="KW-1185">Reference proteome</keyword>
<dbReference type="CDD" id="cd00143">
    <property type="entry name" value="PP2Cc"/>
    <property type="match status" value="1"/>
</dbReference>
<dbReference type="GO" id="GO:0046872">
    <property type="term" value="F:metal ion binding"/>
    <property type="evidence" value="ECO:0007669"/>
    <property type="project" value="UniProtKB-KW"/>
</dbReference>
<comment type="catalytic activity">
    <reaction evidence="7">
        <text>O-phospho-L-seryl-[protein] + H2O = L-seryl-[protein] + phosphate</text>
        <dbReference type="Rhea" id="RHEA:20629"/>
        <dbReference type="Rhea" id="RHEA-COMP:9863"/>
        <dbReference type="Rhea" id="RHEA-COMP:11604"/>
        <dbReference type="ChEBI" id="CHEBI:15377"/>
        <dbReference type="ChEBI" id="CHEBI:29999"/>
        <dbReference type="ChEBI" id="CHEBI:43474"/>
        <dbReference type="ChEBI" id="CHEBI:83421"/>
        <dbReference type="EC" id="3.1.3.16"/>
    </reaction>
</comment>